<dbReference type="AlphaFoldDB" id="A0A161KBU7"/>
<name>A0A161KBU7_9ZZZZ</name>
<dbReference type="EMBL" id="CZRL01000098">
    <property type="protein sequence ID" value="CUS53720.1"/>
    <property type="molecule type" value="Genomic_DNA"/>
</dbReference>
<organism evidence="1">
    <name type="scientific">hydrothermal vent metagenome</name>
    <dbReference type="NCBI Taxonomy" id="652676"/>
    <lineage>
        <taxon>unclassified sequences</taxon>
        <taxon>metagenomes</taxon>
        <taxon>ecological metagenomes</taxon>
    </lineage>
</organism>
<evidence type="ECO:0000313" key="1">
    <source>
        <dbReference type="EMBL" id="CUS53720.1"/>
    </source>
</evidence>
<sequence>MVWIAKVILAWFTQGRRLRKAGRHALREKRVLYLDDLIDSGKDD</sequence>
<reference evidence="1" key="1">
    <citation type="submission" date="2015-10" db="EMBL/GenBank/DDBJ databases">
        <authorList>
            <person name="Gilbert D.G."/>
        </authorList>
    </citation>
    <scope>NUCLEOTIDE SEQUENCE</scope>
</reference>
<gene>
    <name evidence="1" type="ORF">MGWOODY_XGa2842</name>
</gene>
<proteinExistence type="predicted"/>
<protein>
    <submittedName>
        <fullName evidence="1">Uncharacterized protein</fullName>
    </submittedName>
</protein>
<accession>A0A161KBU7</accession>